<feature type="transmembrane region" description="Helical" evidence="1">
    <location>
        <begin position="12"/>
        <end position="35"/>
    </location>
</feature>
<proteinExistence type="predicted"/>
<keyword evidence="3" id="KW-1185">Reference proteome</keyword>
<name>A0ABT8K5X4_9MICC</name>
<dbReference type="RefSeq" id="WP_301228255.1">
    <property type="nucleotide sequence ID" value="NZ_JAROCG010000001.1"/>
</dbReference>
<keyword evidence="1" id="KW-1133">Transmembrane helix</keyword>
<reference evidence="2" key="1">
    <citation type="submission" date="2023-06" db="EMBL/GenBank/DDBJ databases">
        <title>MT1 and MT2 Draft Genomes of Novel Species.</title>
        <authorList>
            <person name="Venkateswaran K."/>
        </authorList>
    </citation>
    <scope>NUCLEOTIDE SEQUENCE</scope>
    <source>
        <strain evidence="2">IIF3SC-B10</strain>
    </source>
</reference>
<comment type="caution">
    <text evidence="2">The sequence shown here is derived from an EMBL/GenBank/DDBJ whole genome shotgun (WGS) entry which is preliminary data.</text>
</comment>
<evidence type="ECO:0000256" key="1">
    <source>
        <dbReference type="SAM" id="Phobius"/>
    </source>
</evidence>
<protein>
    <submittedName>
        <fullName evidence="2">Uncharacterized protein</fullName>
    </submittedName>
</protein>
<evidence type="ECO:0000313" key="3">
    <source>
        <dbReference type="Proteomes" id="UP001174209"/>
    </source>
</evidence>
<organism evidence="2 3">
    <name type="scientific">Arthrobacter burdickii</name>
    <dbReference type="NCBI Taxonomy" id="3035920"/>
    <lineage>
        <taxon>Bacteria</taxon>
        <taxon>Bacillati</taxon>
        <taxon>Actinomycetota</taxon>
        <taxon>Actinomycetes</taxon>
        <taxon>Micrococcales</taxon>
        <taxon>Micrococcaceae</taxon>
        <taxon>Arthrobacter</taxon>
    </lineage>
</organism>
<accession>A0ABT8K5X4</accession>
<sequence>MLWGIDTNSWAQLWSGVIGSFIAAIVGGLVALLVVRLTNSHQSKIAAVGRERAAAADLLAATNGILKMYDEGKHKVRELVVEAQAAAFRWAMDTTHKGLAEEIRRWPHHVGFLGLDLVKAHARQDEHEIEDAFDRLSLNVVVLRSMAIEWSGARGKHRDRLVAELLEERLASTTDREERDGG</sequence>
<keyword evidence="1" id="KW-0472">Membrane</keyword>
<dbReference type="EMBL" id="JAROCG010000001">
    <property type="protein sequence ID" value="MDN4611927.1"/>
    <property type="molecule type" value="Genomic_DNA"/>
</dbReference>
<dbReference type="Proteomes" id="UP001174209">
    <property type="component" value="Unassembled WGS sequence"/>
</dbReference>
<evidence type="ECO:0000313" key="2">
    <source>
        <dbReference type="EMBL" id="MDN4611927.1"/>
    </source>
</evidence>
<gene>
    <name evidence="2" type="ORF">P5G52_13745</name>
</gene>
<keyword evidence="1" id="KW-0812">Transmembrane</keyword>